<gene>
    <name evidence="6" type="primary">Acr_2</name>
    <name evidence="6" type="ORF">BUCABY_R01203</name>
</gene>
<evidence type="ECO:0000256" key="1">
    <source>
        <dbReference type="ARBA" id="ARBA00022670"/>
    </source>
</evidence>
<dbReference type="GO" id="GO:0004252">
    <property type="term" value="F:serine-type endopeptidase activity"/>
    <property type="evidence" value="ECO:0007669"/>
    <property type="project" value="InterPro"/>
</dbReference>
<dbReference type="OrthoDB" id="6339452at2759"/>
<dbReference type="Pfam" id="PF00089">
    <property type="entry name" value="Trypsin"/>
    <property type="match status" value="1"/>
</dbReference>
<keyword evidence="1" id="KW-0645">Protease</keyword>
<dbReference type="Gene3D" id="2.40.10.10">
    <property type="entry name" value="Trypsin-like serine proteases"/>
    <property type="match status" value="1"/>
</dbReference>
<dbReference type="PROSITE" id="PS50240">
    <property type="entry name" value="TRYPSIN_DOM"/>
    <property type="match status" value="1"/>
</dbReference>
<accession>A0A7K4Z6M6</accession>
<evidence type="ECO:0000256" key="4">
    <source>
        <dbReference type="ARBA" id="ARBA00023157"/>
    </source>
</evidence>
<dbReference type="SUPFAM" id="SSF50494">
    <property type="entry name" value="Trypsin-like serine proteases"/>
    <property type="match status" value="1"/>
</dbReference>
<protein>
    <submittedName>
        <fullName evidence="6">ACRO protein</fullName>
    </submittedName>
</protein>
<proteinExistence type="predicted"/>
<dbReference type="InterPro" id="IPR001254">
    <property type="entry name" value="Trypsin_dom"/>
</dbReference>
<reference evidence="6 7" key="1">
    <citation type="submission" date="2019-09" db="EMBL/GenBank/DDBJ databases">
        <title>Bird 10,000 Genomes (B10K) Project - Family phase.</title>
        <authorList>
            <person name="Zhang G."/>
        </authorList>
    </citation>
    <scope>NUCLEOTIDE SEQUENCE [LARGE SCALE GENOMIC DNA]</scope>
    <source>
        <strain evidence="6">B10K-DU-012-80</strain>
    </source>
</reference>
<dbReference type="InterPro" id="IPR009003">
    <property type="entry name" value="Peptidase_S1_PA"/>
</dbReference>
<comment type="caution">
    <text evidence="6">The sequence shown here is derived from an EMBL/GenBank/DDBJ whole genome shotgun (WGS) entry which is preliminary data.</text>
</comment>
<dbReference type="EMBL" id="VYZL01005625">
    <property type="protein sequence ID" value="NWR67002.1"/>
    <property type="molecule type" value="Genomic_DNA"/>
</dbReference>
<dbReference type="PANTHER" id="PTHR24252:SF8">
    <property type="entry name" value="ACROSIN"/>
    <property type="match status" value="1"/>
</dbReference>
<name>A0A7K4Z6M6_BUCAB</name>
<feature type="domain" description="Peptidase S1" evidence="5">
    <location>
        <begin position="9"/>
        <end position="132"/>
    </location>
</feature>
<keyword evidence="3" id="KW-0720">Serine protease</keyword>
<evidence type="ECO:0000256" key="3">
    <source>
        <dbReference type="ARBA" id="ARBA00022825"/>
    </source>
</evidence>
<evidence type="ECO:0000259" key="5">
    <source>
        <dbReference type="PROSITE" id="PS50240"/>
    </source>
</evidence>
<dbReference type="GO" id="GO:0006508">
    <property type="term" value="P:proteolysis"/>
    <property type="evidence" value="ECO:0007669"/>
    <property type="project" value="UniProtKB-KW"/>
</dbReference>
<dbReference type="PRINTS" id="PR00722">
    <property type="entry name" value="CHYMOTRYPSIN"/>
</dbReference>
<evidence type="ECO:0000313" key="7">
    <source>
        <dbReference type="Proteomes" id="UP000551127"/>
    </source>
</evidence>
<dbReference type="PANTHER" id="PTHR24252">
    <property type="entry name" value="ACROSIN-RELATED"/>
    <property type="match status" value="1"/>
</dbReference>
<evidence type="ECO:0000313" key="6">
    <source>
        <dbReference type="EMBL" id="NWR67002.1"/>
    </source>
</evidence>
<feature type="non-terminal residue" evidence="6">
    <location>
        <position position="132"/>
    </location>
</feature>
<dbReference type="GO" id="GO:0007340">
    <property type="term" value="P:acrosome reaction"/>
    <property type="evidence" value="ECO:0007669"/>
    <property type="project" value="TreeGrafter"/>
</dbReference>
<keyword evidence="7" id="KW-1185">Reference proteome</keyword>
<keyword evidence="2" id="KW-0378">Hydrolase</keyword>
<evidence type="ECO:0000256" key="2">
    <source>
        <dbReference type="ARBA" id="ARBA00022801"/>
    </source>
</evidence>
<feature type="non-terminal residue" evidence="6">
    <location>
        <position position="1"/>
    </location>
</feature>
<keyword evidence="4" id="KW-1015">Disulfide bond</keyword>
<dbReference type="InterPro" id="IPR001314">
    <property type="entry name" value="Peptidase_S1A"/>
</dbReference>
<dbReference type="AlphaFoldDB" id="A0A7K4Z6M6"/>
<dbReference type="Proteomes" id="UP000551127">
    <property type="component" value="Unassembled WGS sequence"/>
</dbReference>
<sequence length="132" mass="14785">LAYYSLLHIVVGTNAQEGAWPWIVSIQIPWLEGMGHIYGGTLIHAQWVLTAACCFLKPCMGLCSRATNLTWPGPETQVCSIKWLLVHKHYSNITDSNNMMLLELDQPVQGGYTVQLTCMPHTSLRVSELRIC</sequence>
<organism evidence="6 7">
    <name type="scientific">Bucorvus abyssinicus</name>
    <name type="common">Northern ground-hornbill</name>
    <name type="synonym">Abyssinian ground-hornbill</name>
    <dbReference type="NCBI Taxonomy" id="153643"/>
    <lineage>
        <taxon>Eukaryota</taxon>
        <taxon>Metazoa</taxon>
        <taxon>Chordata</taxon>
        <taxon>Craniata</taxon>
        <taxon>Vertebrata</taxon>
        <taxon>Euteleostomi</taxon>
        <taxon>Archelosauria</taxon>
        <taxon>Archosauria</taxon>
        <taxon>Dinosauria</taxon>
        <taxon>Saurischia</taxon>
        <taxon>Theropoda</taxon>
        <taxon>Coelurosauria</taxon>
        <taxon>Aves</taxon>
        <taxon>Neognathae</taxon>
        <taxon>Neoaves</taxon>
        <taxon>Telluraves</taxon>
        <taxon>Coraciimorphae</taxon>
        <taxon>Bucerotiformes</taxon>
        <taxon>Bucorvidae</taxon>
        <taxon>Bucorvus</taxon>
    </lineage>
</organism>
<dbReference type="InterPro" id="IPR043504">
    <property type="entry name" value="Peptidase_S1_PA_chymotrypsin"/>
</dbReference>